<feature type="compositionally biased region" description="Polar residues" evidence="1">
    <location>
        <begin position="169"/>
        <end position="185"/>
    </location>
</feature>
<sequence length="270" mass="28592">MTSPNQAVGRSFSSSKLSQAADHNSPAHSNADEAVLDPYSDAALQRFVQADADLQTALHAYLEAAQAIDASLNRSMLFTRLPPHIVGTYELLTSIATIGPGFSPPQSLTIPSSPSLDAPASNSEEQLILYPSQVPAGPRTHPPPPELRDREPSPSDRWESRKGKRADANASTGNVSLDQNQSAKPGSSKRKAHSPLRRSSRLSKLAKTSTADVVGPGSAAAAAARSVGGDGEAADSEEDAILLAGRRRRHRPVTLTDTDSESDEDDKLDM</sequence>
<reference evidence="2" key="1">
    <citation type="journal article" date="2023" name="PhytoFront">
        <title>Draft Genome Resources of Seven Strains of Tilletia horrida, Causal Agent of Kernel Smut of Rice.</title>
        <authorList>
            <person name="Khanal S."/>
            <person name="Antony Babu S."/>
            <person name="Zhou X.G."/>
        </authorList>
    </citation>
    <scope>NUCLEOTIDE SEQUENCE</scope>
    <source>
        <strain evidence="2">TX6</strain>
    </source>
</reference>
<dbReference type="Proteomes" id="UP001176517">
    <property type="component" value="Unassembled WGS sequence"/>
</dbReference>
<evidence type="ECO:0000313" key="3">
    <source>
        <dbReference type="Proteomes" id="UP001176517"/>
    </source>
</evidence>
<dbReference type="EMBL" id="JAPDMZ010000209">
    <property type="protein sequence ID" value="KAK0545989.1"/>
    <property type="molecule type" value="Genomic_DNA"/>
</dbReference>
<proteinExistence type="predicted"/>
<keyword evidence="3" id="KW-1185">Reference proteome</keyword>
<evidence type="ECO:0000256" key="1">
    <source>
        <dbReference type="SAM" id="MobiDB-lite"/>
    </source>
</evidence>
<feature type="compositionally biased region" description="Low complexity" evidence="1">
    <location>
        <begin position="211"/>
        <end position="227"/>
    </location>
</feature>
<name>A0AAN6JQ79_9BASI</name>
<feature type="compositionally biased region" description="Polar residues" evidence="1">
    <location>
        <begin position="1"/>
        <end position="28"/>
    </location>
</feature>
<dbReference type="AlphaFoldDB" id="A0AAN6JQ79"/>
<feature type="region of interest" description="Disordered" evidence="1">
    <location>
        <begin position="132"/>
        <end position="270"/>
    </location>
</feature>
<gene>
    <name evidence="2" type="ORF">OC846_005446</name>
</gene>
<feature type="compositionally biased region" description="Basic and acidic residues" evidence="1">
    <location>
        <begin position="146"/>
        <end position="167"/>
    </location>
</feature>
<accession>A0AAN6JQ79</accession>
<feature type="region of interest" description="Disordered" evidence="1">
    <location>
        <begin position="1"/>
        <end position="32"/>
    </location>
</feature>
<comment type="caution">
    <text evidence="2">The sequence shown here is derived from an EMBL/GenBank/DDBJ whole genome shotgun (WGS) entry which is preliminary data.</text>
</comment>
<protein>
    <submittedName>
        <fullName evidence="2">Uncharacterized protein</fullName>
    </submittedName>
</protein>
<feature type="compositionally biased region" description="Acidic residues" evidence="1">
    <location>
        <begin position="258"/>
        <end position="270"/>
    </location>
</feature>
<evidence type="ECO:0000313" key="2">
    <source>
        <dbReference type="EMBL" id="KAK0545989.1"/>
    </source>
</evidence>
<feature type="compositionally biased region" description="Basic residues" evidence="1">
    <location>
        <begin position="187"/>
        <end position="201"/>
    </location>
</feature>
<organism evidence="2 3">
    <name type="scientific">Tilletia horrida</name>
    <dbReference type="NCBI Taxonomy" id="155126"/>
    <lineage>
        <taxon>Eukaryota</taxon>
        <taxon>Fungi</taxon>
        <taxon>Dikarya</taxon>
        <taxon>Basidiomycota</taxon>
        <taxon>Ustilaginomycotina</taxon>
        <taxon>Exobasidiomycetes</taxon>
        <taxon>Tilletiales</taxon>
        <taxon>Tilletiaceae</taxon>
        <taxon>Tilletia</taxon>
    </lineage>
</organism>